<gene>
    <name evidence="1" type="primary">X975_17315</name>
    <name evidence="1" type="ORF">CEXT_658041</name>
</gene>
<dbReference type="AlphaFoldDB" id="A0AAV4XFK1"/>
<dbReference type="InterPro" id="IPR044713">
    <property type="entry name" value="DNJA1/2-like"/>
</dbReference>
<accession>A0AAV4XFK1</accession>
<dbReference type="EMBL" id="BPLR01017714">
    <property type="protein sequence ID" value="GIY93852.1"/>
    <property type="molecule type" value="Genomic_DNA"/>
</dbReference>
<sequence length="133" mass="15094">MAMEVGHKITFTSEGDQKPGLEPGNVISVIDEKKLDFCKKSRVISFEGIPRCKNDFEKNNLIIQFNVRTPEQFSVTAKEQTEAILPPRLQYIVQDNADQAFLSSALKSSKNQRYKQAYEEDGERYEGSRGAQC</sequence>
<organism evidence="1 2">
    <name type="scientific">Caerostris extrusa</name>
    <name type="common">Bark spider</name>
    <name type="synonym">Caerostris bankana</name>
    <dbReference type="NCBI Taxonomy" id="172846"/>
    <lineage>
        <taxon>Eukaryota</taxon>
        <taxon>Metazoa</taxon>
        <taxon>Ecdysozoa</taxon>
        <taxon>Arthropoda</taxon>
        <taxon>Chelicerata</taxon>
        <taxon>Arachnida</taxon>
        <taxon>Araneae</taxon>
        <taxon>Araneomorphae</taxon>
        <taxon>Entelegynae</taxon>
        <taxon>Araneoidea</taxon>
        <taxon>Araneidae</taxon>
        <taxon>Caerostris</taxon>
    </lineage>
</organism>
<dbReference type="PANTHER" id="PTHR43888">
    <property type="entry name" value="DNAJ-LIKE-2, ISOFORM A-RELATED"/>
    <property type="match status" value="1"/>
</dbReference>
<evidence type="ECO:0000313" key="2">
    <source>
        <dbReference type="Proteomes" id="UP001054945"/>
    </source>
</evidence>
<proteinExistence type="predicted"/>
<comment type="caution">
    <text evidence="1">The sequence shown here is derived from an EMBL/GenBank/DDBJ whole genome shotgun (WGS) entry which is preliminary data.</text>
</comment>
<dbReference type="Gene3D" id="2.60.260.20">
    <property type="entry name" value="Urease metallochaperone UreE, N-terminal domain"/>
    <property type="match status" value="1"/>
</dbReference>
<protein>
    <submittedName>
        <fullName evidence="1">DnaJ-like protein subfamily A member 1</fullName>
    </submittedName>
</protein>
<reference evidence="1 2" key="1">
    <citation type="submission" date="2021-06" db="EMBL/GenBank/DDBJ databases">
        <title>Caerostris extrusa draft genome.</title>
        <authorList>
            <person name="Kono N."/>
            <person name="Arakawa K."/>
        </authorList>
    </citation>
    <scope>NUCLEOTIDE SEQUENCE [LARGE SCALE GENOMIC DNA]</scope>
</reference>
<dbReference type="GO" id="GO:0006457">
    <property type="term" value="P:protein folding"/>
    <property type="evidence" value="ECO:0007669"/>
    <property type="project" value="InterPro"/>
</dbReference>
<keyword evidence="2" id="KW-1185">Reference proteome</keyword>
<dbReference type="Proteomes" id="UP001054945">
    <property type="component" value="Unassembled WGS sequence"/>
</dbReference>
<name>A0AAV4XFK1_CAEEX</name>
<dbReference type="GO" id="GO:0030544">
    <property type="term" value="F:Hsp70 protein binding"/>
    <property type="evidence" value="ECO:0007669"/>
    <property type="project" value="InterPro"/>
</dbReference>
<evidence type="ECO:0000313" key="1">
    <source>
        <dbReference type="EMBL" id="GIY93852.1"/>
    </source>
</evidence>